<evidence type="ECO:0000313" key="15">
    <source>
        <dbReference type="EMBL" id="MCS3921130.1"/>
    </source>
</evidence>
<dbReference type="InterPro" id="IPR011931">
    <property type="entry name" value="Recomb_XerC"/>
</dbReference>
<proteinExistence type="inferred from homology"/>
<feature type="active site" evidence="11">
    <location>
        <position position="272"/>
    </location>
</feature>
<evidence type="ECO:0000256" key="7">
    <source>
        <dbReference type="ARBA" id="ARBA00022908"/>
    </source>
</evidence>
<comment type="subunit">
    <text evidence="11">Forms a cyclic heterotetrameric complex composed of two molecules of XerC and two molecules of XerD.</text>
</comment>
<feature type="active site" evidence="11">
    <location>
        <position position="249"/>
    </location>
</feature>
<keyword evidence="16" id="KW-1185">Reference proteome</keyword>
<dbReference type="PROSITE" id="PS51898">
    <property type="entry name" value="TYR_RECOMBINASE"/>
    <property type="match status" value="1"/>
</dbReference>
<evidence type="ECO:0000256" key="5">
    <source>
        <dbReference type="ARBA" id="ARBA00022618"/>
    </source>
</evidence>
<evidence type="ECO:0000256" key="1">
    <source>
        <dbReference type="ARBA" id="ARBA00004496"/>
    </source>
</evidence>
<name>A0ABT2EW38_9BACT</name>
<protein>
    <recommendedName>
        <fullName evidence="11 12">Tyrosine recombinase XerC</fullName>
    </recommendedName>
</protein>
<feature type="active site" evidence="11">
    <location>
        <position position="174"/>
    </location>
</feature>
<organism evidence="15 16">
    <name type="scientific">Candidatus Fervidibacter sacchari</name>
    <dbReference type="NCBI Taxonomy" id="1448929"/>
    <lineage>
        <taxon>Bacteria</taxon>
        <taxon>Candidatus Fervidibacterota</taxon>
        <taxon>Candidatus Fervidibacter</taxon>
    </lineage>
</organism>
<dbReference type="InterPro" id="IPR050090">
    <property type="entry name" value="Tyrosine_recombinase_XerCD"/>
</dbReference>
<evidence type="ECO:0000256" key="2">
    <source>
        <dbReference type="ARBA" id="ARBA00006657"/>
    </source>
</evidence>
<comment type="caution">
    <text evidence="15">The sequence shown here is derived from an EMBL/GenBank/DDBJ whole genome shotgun (WGS) entry which is preliminary data.</text>
</comment>
<evidence type="ECO:0000259" key="14">
    <source>
        <dbReference type="PROSITE" id="PS51900"/>
    </source>
</evidence>
<keyword evidence="10 11" id="KW-0131">Cell cycle</keyword>
<comment type="function">
    <text evidence="11">Site-specific tyrosine recombinase, which acts by catalyzing the cutting and rejoining of the recombining DNA molecules. The XerC-XerD complex is essential to convert dimers of the bacterial chromosome into monomers to permit their segregation at cell division. It also contributes to the segregational stability of plasmids.</text>
</comment>
<dbReference type="Pfam" id="PF00589">
    <property type="entry name" value="Phage_integrase"/>
    <property type="match status" value="1"/>
</dbReference>
<dbReference type="CDD" id="cd00798">
    <property type="entry name" value="INT_XerDC_C"/>
    <property type="match status" value="1"/>
</dbReference>
<evidence type="ECO:0000313" key="16">
    <source>
        <dbReference type="Proteomes" id="UP001204798"/>
    </source>
</evidence>
<evidence type="ECO:0000259" key="13">
    <source>
        <dbReference type="PROSITE" id="PS51898"/>
    </source>
</evidence>
<keyword evidence="7 11" id="KW-0229">DNA integration</keyword>
<dbReference type="Pfam" id="PF02899">
    <property type="entry name" value="Phage_int_SAM_1"/>
    <property type="match status" value="1"/>
</dbReference>
<dbReference type="NCBIfam" id="NF040815">
    <property type="entry name" value="recomb_XerA_Arch"/>
    <property type="match status" value="1"/>
</dbReference>
<dbReference type="InterPro" id="IPR011932">
    <property type="entry name" value="Recomb_XerD"/>
</dbReference>
<feature type="domain" description="Core-binding (CB)" evidence="14">
    <location>
        <begin position="3"/>
        <end position="89"/>
    </location>
</feature>
<evidence type="ECO:0000256" key="6">
    <source>
        <dbReference type="ARBA" id="ARBA00022829"/>
    </source>
</evidence>
<evidence type="ECO:0000256" key="9">
    <source>
        <dbReference type="ARBA" id="ARBA00023172"/>
    </source>
</evidence>
<dbReference type="PROSITE" id="PS51900">
    <property type="entry name" value="CB"/>
    <property type="match status" value="1"/>
</dbReference>
<dbReference type="Gene3D" id="1.10.150.130">
    <property type="match status" value="1"/>
</dbReference>
<dbReference type="InterPro" id="IPR023009">
    <property type="entry name" value="Tyrosine_recombinase_XerC/XerD"/>
</dbReference>
<dbReference type="HAMAP" id="MF_01808">
    <property type="entry name" value="Recomb_XerC_XerD"/>
    <property type="match status" value="1"/>
</dbReference>
<keyword evidence="4 11" id="KW-0963">Cytoplasm</keyword>
<feature type="domain" description="Tyr recombinase" evidence="13">
    <location>
        <begin position="110"/>
        <end position="294"/>
    </location>
</feature>
<feature type="active site" description="O-(3'-phospho-DNA)-tyrosine intermediate" evidence="11">
    <location>
        <position position="281"/>
    </location>
</feature>
<dbReference type="InterPro" id="IPR013762">
    <property type="entry name" value="Integrase-like_cat_sf"/>
</dbReference>
<dbReference type="NCBIfam" id="NF001399">
    <property type="entry name" value="PRK00283.1"/>
    <property type="match status" value="1"/>
</dbReference>
<dbReference type="RefSeq" id="WP_259101976.1">
    <property type="nucleotide sequence ID" value="NZ_CP130454.1"/>
</dbReference>
<dbReference type="InterPro" id="IPR002104">
    <property type="entry name" value="Integrase_catalytic"/>
</dbReference>
<dbReference type="PANTHER" id="PTHR30349:SF81">
    <property type="entry name" value="TYROSINE RECOMBINASE XERC"/>
    <property type="match status" value="1"/>
</dbReference>
<dbReference type="InterPro" id="IPR010998">
    <property type="entry name" value="Integrase_recombinase_N"/>
</dbReference>
<keyword evidence="8 11" id="KW-0238">DNA-binding</keyword>
<dbReference type="InterPro" id="IPR004107">
    <property type="entry name" value="Integrase_SAM-like_N"/>
</dbReference>
<dbReference type="NCBIfam" id="TIGR02224">
    <property type="entry name" value="recomb_XerC"/>
    <property type="match status" value="1"/>
</dbReference>
<keyword evidence="5 11" id="KW-0132">Cell division</keyword>
<sequence>MSEKLVGMVDEFLRQLQVIKKASEHTVRAYARDLADFVSFLEAEGVDGWGQVTRNVLRHYLNWLFAKGYERRSIARKLSSVRSFFNFLARMGHISVNPAIDLKQPRLPQRLPTTLEVSEVELLLSAPNPSTPRGIRDKAILELLYATGLRVSEVANLRLNDIDFAEKLLKVRGKGGKERVALLHDEALQWLERYLAEGRPALLRRSKQLTDKVFVSQKGTPLTVRQIHRIVDGYARKVLGRRLSPHALRHSFATHLLEGGADLRVIQELLGHSSLAATQIYTRLSRTHLRRVYEKAHPRS</sequence>
<dbReference type="InterPro" id="IPR011010">
    <property type="entry name" value="DNA_brk_join_enz"/>
</dbReference>
<feature type="active site" evidence="11">
    <location>
        <position position="246"/>
    </location>
</feature>
<dbReference type="EMBL" id="JANUCP010000009">
    <property type="protein sequence ID" value="MCS3921130.1"/>
    <property type="molecule type" value="Genomic_DNA"/>
</dbReference>
<dbReference type="Gene3D" id="1.10.443.10">
    <property type="entry name" value="Intergrase catalytic core"/>
    <property type="match status" value="1"/>
</dbReference>
<dbReference type="PANTHER" id="PTHR30349">
    <property type="entry name" value="PHAGE INTEGRASE-RELATED"/>
    <property type="match status" value="1"/>
</dbReference>
<reference evidence="15 16" key="1">
    <citation type="submission" date="2022-08" db="EMBL/GenBank/DDBJ databases">
        <title>Bacterial and archaeal communities from various locations to study Microbial Dark Matter (Phase II).</title>
        <authorList>
            <person name="Stepanauskas R."/>
        </authorList>
    </citation>
    <scope>NUCLEOTIDE SEQUENCE [LARGE SCALE GENOMIC DNA]</scope>
    <source>
        <strain evidence="15 16">PD1</strain>
    </source>
</reference>
<dbReference type="NCBIfam" id="TIGR02225">
    <property type="entry name" value="recomb_XerD"/>
    <property type="match status" value="1"/>
</dbReference>
<evidence type="ECO:0000256" key="4">
    <source>
        <dbReference type="ARBA" id="ARBA00022490"/>
    </source>
</evidence>
<gene>
    <name evidence="11" type="primary">xerC</name>
    <name evidence="15" type="ORF">M2350_003571</name>
</gene>
<comment type="subcellular location">
    <subcellularLocation>
        <location evidence="1 11">Cytoplasm</location>
    </subcellularLocation>
</comment>
<keyword evidence="9 11" id="KW-0233">DNA recombination</keyword>
<feature type="active site" evidence="11">
    <location>
        <position position="150"/>
    </location>
</feature>
<dbReference type="SUPFAM" id="SSF56349">
    <property type="entry name" value="DNA breaking-rejoining enzymes"/>
    <property type="match status" value="1"/>
</dbReference>
<evidence type="ECO:0000256" key="8">
    <source>
        <dbReference type="ARBA" id="ARBA00023125"/>
    </source>
</evidence>
<comment type="similarity">
    <text evidence="3">Belongs to the 'phage' integrase family. XerD subfamily.</text>
</comment>
<dbReference type="InterPro" id="IPR044068">
    <property type="entry name" value="CB"/>
</dbReference>
<evidence type="ECO:0000256" key="11">
    <source>
        <dbReference type="HAMAP-Rule" id="MF_01808"/>
    </source>
</evidence>
<evidence type="ECO:0000256" key="10">
    <source>
        <dbReference type="ARBA" id="ARBA00023306"/>
    </source>
</evidence>
<dbReference type="Proteomes" id="UP001204798">
    <property type="component" value="Unassembled WGS sequence"/>
</dbReference>
<keyword evidence="6 11" id="KW-0159">Chromosome partition</keyword>
<comment type="similarity">
    <text evidence="2 11">Belongs to the 'phage' integrase family. XerC subfamily.</text>
</comment>
<evidence type="ECO:0000256" key="3">
    <source>
        <dbReference type="ARBA" id="ARBA00010450"/>
    </source>
</evidence>
<accession>A0ABT2EW38</accession>
<evidence type="ECO:0000256" key="12">
    <source>
        <dbReference type="NCBIfam" id="TIGR02224"/>
    </source>
</evidence>